<gene>
    <name evidence="2" type="ORF">F8O01_14665</name>
</gene>
<dbReference type="Pfam" id="PF18934">
    <property type="entry name" value="DUF5682"/>
    <property type="match status" value="1"/>
</dbReference>
<dbReference type="RefSeq" id="WP_158041698.1">
    <property type="nucleotide sequence ID" value="NZ_JACCFV010000001.1"/>
</dbReference>
<sequence>MTDIHVLGIRHHGPGSARSVSEALDELRPQVVLVEGPPEFDDIVEILADAETEPPIAGLVYAVDEPRQASFYPLASFSPEWVALRWALRNGATALSIDLPAVHRTAIAKALRARAEEREAALVEAAEREVATGGASGDDEPGDEQRDVATSGEADTDTEGDGTANGTRPDDESGAAPDPATSDGVRVDGATPEPEPAADPADDELDAQEAARYVAEDPITALAAAAGYDDPERWWEDAVEHRTDSVLDRFEAIAEGVAELRRDRERPESALTPDGTLDLDALENPLGELMTELREASMRKRLREVIKEGHERVVVVCGAWHAPALDPASFPPAARDNRVLRGLPKTKVAAAWTPWTSSRLSYRSGYGAGVASPGWYRHLFEHWASGTDRDVETTWLVRVARELREQGVDASTASVVEAARLATALAALRGRPSAGLSELDDAALSVLVNGDPLPLSLVHEELVVGRELGTVPESAPLVPLAADLAAQQKSTRLKPSASTQKIVLDLRTDAGLRRSVLLHRLRLLGIGWGVVVDAGRTGGTFKEAWELSWEPELAVALVEASVHGTTVLGAAEARAAERAREAGSLQALSELLERCLLAEIPVHDTVQELARRAAVQSDVSELLAAIEPLARVQRYGTVRGAASDEVRAILDATAVRAFVGLPGAATGIDDDAALRLRRTMESAHRGLSLIDEAELSAGWWQALGIVADRDTIPGLVVGRAVRMLLDAGELDRGVVATRMSRRLSIAADPCDAAGWLDGFLAGDALVLVHDPQLLAIVDAWLAGAREETFDDLLPLLRRTFAAFEKPERALIGRQVSHIGTRAPAMPSGEASEAVVVVDLAQAAPGISAVARLTGWEVVA</sequence>
<dbReference type="OrthoDB" id="9768066at2"/>
<evidence type="ECO:0000313" key="2">
    <source>
        <dbReference type="EMBL" id="KAB1653861.1"/>
    </source>
</evidence>
<proteinExistence type="predicted"/>
<feature type="region of interest" description="Disordered" evidence="1">
    <location>
        <begin position="122"/>
        <end position="204"/>
    </location>
</feature>
<dbReference type="InterPro" id="IPR043737">
    <property type="entry name" value="DUF5682"/>
</dbReference>
<keyword evidence="3" id="KW-1185">Reference proteome</keyword>
<dbReference type="Proteomes" id="UP000467240">
    <property type="component" value="Unassembled WGS sequence"/>
</dbReference>
<organism evidence="2 3">
    <name type="scientific">Pseudoclavibacter chungangensis</name>
    <dbReference type="NCBI Taxonomy" id="587635"/>
    <lineage>
        <taxon>Bacteria</taxon>
        <taxon>Bacillati</taxon>
        <taxon>Actinomycetota</taxon>
        <taxon>Actinomycetes</taxon>
        <taxon>Micrococcales</taxon>
        <taxon>Microbacteriaceae</taxon>
        <taxon>Pseudoclavibacter</taxon>
    </lineage>
</organism>
<dbReference type="AlphaFoldDB" id="A0A7J5BNN4"/>
<dbReference type="EMBL" id="WBJZ01000021">
    <property type="protein sequence ID" value="KAB1653861.1"/>
    <property type="molecule type" value="Genomic_DNA"/>
</dbReference>
<name>A0A7J5BNN4_9MICO</name>
<evidence type="ECO:0000313" key="3">
    <source>
        <dbReference type="Proteomes" id="UP000467240"/>
    </source>
</evidence>
<accession>A0A7J5BNN4</accession>
<reference evidence="2 3" key="1">
    <citation type="submission" date="2019-09" db="EMBL/GenBank/DDBJ databases">
        <title>Phylogeny of genus Pseudoclavibacter and closely related genus.</title>
        <authorList>
            <person name="Li Y."/>
        </authorList>
    </citation>
    <scope>NUCLEOTIDE SEQUENCE [LARGE SCALE GENOMIC DNA]</scope>
    <source>
        <strain evidence="2 3">DSM 23821</strain>
    </source>
</reference>
<protein>
    <submittedName>
        <fullName evidence="2">Uncharacterized protein</fullName>
    </submittedName>
</protein>
<evidence type="ECO:0000256" key="1">
    <source>
        <dbReference type="SAM" id="MobiDB-lite"/>
    </source>
</evidence>
<comment type="caution">
    <text evidence="2">The sequence shown here is derived from an EMBL/GenBank/DDBJ whole genome shotgun (WGS) entry which is preliminary data.</text>
</comment>